<dbReference type="PROSITE" id="PS50891">
    <property type="entry name" value="LOB"/>
    <property type="match status" value="1"/>
</dbReference>
<name>A0A833YFR9_JUGRE</name>
<protein>
    <recommendedName>
        <fullName evidence="2">LOB domain-containing protein</fullName>
    </recommendedName>
</protein>
<gene>
    <name evidence="3" type="ORF">F2P56_002037</name>
</gene>
<sequence>MQGNGIVVGTAAGTHPACAACKHQRKKCTEVCILAPYFPADRTREFQAVHKIFGVSNVTKIVKNLKEEDRKTAVDSLVWEASWRQKDPVLGPYGEYRKVYDELKMFKSQNQEQVMQLTGQWAAVGYKVGPGLIGWNGTNNGMINNKGSLNNIGNTLNCIHDNHGNGINVDSNPYAYPLNYEDKVVKQEIKHAGSGGVPTLQHNSISGFNQQYFVPGN</sequence>
<dbReference type="Proteomes" id="UP000619265">
    <property type="component" value="Unassembled WGS sequence"/>
</dbReference>
<organism evidence="3 4">
    <name type="scientific">Juglans regia</name>
    <name type="common">English walnut</name>
    <dbReference type="NCBI Taxonomy" id="51240"/>
    <lineage>
        <taxon>Eukaryota</taxon>
        <taxon>Viridiplantae</taxon>
        <taxon>Streptophyta</taxon>
        <taxon>Embryophyta</taxon>
        <taxon>Tracheophyta</taxon>
        <taxon>Spermatophyta</taxon>
        <taxon>Magnoliopsida</taxon>
        <taxon>eudicotyledons</taxon>
        <taxon>Gunneridae</taxon>
        <taxon>Pentapetalae</taxon>
        <taxon>rosids</taxon>
        <taxon>fabids</taxon>
        <taxon>Fagales</taxon>
        <taxon>Juglandaceae</taxon>
        <taxon>Juglans</taxon>
    </lineage>
</organism>
<dbReference type="Gramene" id="Jr01_22050_p1">
    <property type="protein sequence ID" value="cds.Jr01_22050_p1"/>
    <property type="gene ID" value="Jr01_22050"/>
</dbReference>
<reference evidence="3" key="2">
    <citation type="submission" date="2020-03" db="EMBL/GenBank/DDBJ databases">
        <title>Walnut 2.0.</title>
        <authorList>
            <person name="Marrano A."/>
            <person name="Britton M."/>
            <person name="Zimin A.V."/>
            <person name="Zaini P.A."/>
            <person name="Workman R."/>
            <person name="Puiu D."/>
            <person name="Bianco L."/>
            <person name="Allen B.J."/>
            <person name="Troggio M."/>
            <person name="Leslie C.A."/>
            <person name="Timp W."/>
            <person name="Dendekar A."/>
            <person name="Salzberg S.L."/>
            <person name="Neale D.B."/>
        </authorList>
    </citation>
    <scope>NUCLEOTIDE SEQUENCE</scope>
    <source>
        <tissue evidence="3">Leaves</tissue>
    </source>
</reference>
<dbReference type="InterPro" id="IPR004883">
    <property type="entry name" value="LOB"/>
</dbReference>
<dbReference type="EMBL" id="LIHL02000001">
    <property type="protein sequence ID" value="KAF5481380.1"/>
    <property type="molecule type" value="Genomic_DNA"/>
</dbReference>
<reference evidence="3" key="1">
    <citation type="submission" date="2015-10" db="EMBL/GenBank/DDBJ databases">
        <authorList>
            <person name="Martinez-Garcia P.J."/>
            <person name="Crepeau M.W."/>
            <person name="Puiu D."/>
            <person name="Gonzalez-Ibeas D."/>
            <person name="Whalen J."/>
            <person name="Stevens K."/>
            <person name="Paul R."/>
            <person name="Butterfield T."/>
            <person name="Britton M."/>
            <person name="Reagan R."/>
            <person name="Chakraborty S."/>
            <person name="Walawage S.L."/>
            <person name="Vasquez-Gross H.A."/>
            <person name="Cardeno C."/>
            <person name="Famula R."/>
            <person name="Pratt K."/>
            <person name="Kuruganti S."/>
            <person name="Aradhya M.K."/>
            <person name="Leslie C.A."/>
            <person name="Dandekar A.M."/>
            <person name="Salzberg S.L."/>
            <person name="Wegrzyn J.L."/>
            <person name="Langley C.H."/>
            <person name="Neale D.B."/>
        </authorList>
    </citation>
    <scope>NUCLEOTIDE SEQUENCE</scope>
    <source>
        <tissue evidence="3">Leaves</tissue>
    </source>
</reference>
<evidence type="ECO:0000259" key="2">
    <source>
        <dbReference type="PROSITE" id="PS50891"/>
    </source>
</evidence>
<evidence type="ECO:0000256" key="1">
    <source>
        <dbReference type="ARBA" id="ARBA00005474"/>
    </source>
</evidence>
<dbReference type="PANTHER" id="PTHR31301">
    <property type="entry name" value="LOB DOMAIN-CONTAINING PROTEIN 4-RELATED"/>
    <property type="match status" value="1"/>
</dbReference>
<dbReference type="AlphaFoldDB" id="A0A833YFR9"/>
<comment type="similarity">
    <text evidence="1">Belongs to the LOB domain-containing protein family.</text>
</comment>
<comment type="caution">
    <text evidence="3">The sequence shown here is derived from an EMBL/GenBank/DDBJ whole genome shotgun (WGS) entry which is preliminary data.</text>
</comment>
<dbReference type="PANTHER" id="PTHR31301:SF19">
    <property type="entry name" value="LOB DOMAIN-CONTAINING PROTEIN 2"/>
    <property type="match status" value="1"/>
</dbReference>
<evidence type="ECO:0000313" key="3">
    <source>
        <dbReference type="EMBL" id="KAF5481380.1"/>
    </source>
</evidence>
<feature type="domain" description="LOB" evidence="2">
    <location>
        <begin position="16"/>
        <end position="117"/>
    </location>
</feature>
<evidence type="ECO:0000313" key="4">
    <source>
        <dbReference type="Proteomes" id="UP000619265"/>
    </source>
</evidence>
<proteinExistence type="inferred from homology"/>
<dbReference type="Pfam" id="PF03195">
    <property type="entry name" value="LOB"/>
    <property type="match status" value="1"/>
</dbReference>
<accession>A0A833YFR9</accession>